<dbReference type="CDD" id="cd06530">
    <property type="entry name" value="S26_SPase_I"/>
    <property type="match status" value="1"/>
</dbReference>
<evidence type="ECO:0000256" key="3">
    <source>
        <dbReference type="ARBA" id="ARBA00022989"/>
    </source>
</evidence>
<evidence type="ECO:0000256" key="5">
    <source>
        <dbReference type="SAM" id="MobiDB-lite"/>
    </source>
</evidence>
<protein>
    <submittedName>
        <fullName evidence="7">S26 family signal peptidase</fullName>
    </submittedName>
</protein>
<keyword evidence="8" id="KW-1185">Reference proteome</keyword>
<dbReference type="RefSeq" id="WP_267647282.1">
    <property type="nucleotide sequence ID" value="NZ_JANHGR010000002.1"/>
</dbReference>
<dbReference type="InterPro" id="IPR001733">
    <property type="entry name" value="Peptidase_S26B"/>
</dbReference>
<dbReference type="SUPFAM" id="SSF51306">
    <property type="entry name" value="LexA/Signal peptidase"/>
    <property type="match status" value="1"/>
</dbReference>
<dbReference type="PANTHER" id="PTHR10806:SF6">
    <property type="entry name" value="SIGNAL PEPTIDASE COMPLEX CATALYTIC SUBUNIT SEC11"/>
    <property type="match status" value="1"/>
</dbReference>
<sequence length="291" mass="30809">MSAGDGPRPEPSTDDEDEGLFYRFLNDETGPLMFAREMLTSIATVAAVGVLLFAISGVWPPMVAVESSSMDPNMQKGDLIFVTEPGRFAPDAARGDTGVVTYETGQEVGYKTFNDYGTVVIYESSSEFRPPIIHRARFWVDEGENWYDRANEAWVQGADNCDQMDNCPAPHAGFITKGDNNNYYDQTGDIRAPVKPEWVIGTARVRIPYLGWVRLGVSGAMVADTGITSATTADDAATPGPVEMVTDPTGNVSTSSTGDVTVSGGAVASMASPSVSAQGPTPASTAPTATA</sequence>
<keyword evidence="2 6" id="KW-0812">Transmembrane</keyword>
<accession>A0ABD6BVM2</accession>
<evidence type="ECO:0000256" key="4">
    <source>
        <dbReference type="ARBA" id="ARBA00023136"/>
    </source>
</evidence>
<feature type="transmembrane region" description="Helical" evidence="6">
    <location>
        <begin position="38"/>
        <end position="59"/>
    </location>
</feature>
<organism evidence="7 8">
    <name type="scientific">Halolamina litorea</name>
    <dbReference type="NCBI Taxonomy" id="1515593"/>
    <lineage>
        <taxon>Archaea</taxon>
        <taxon>Methanobacteriati</taxon>
        <taxon>Methanobacteriota</taxon>
        <taxon>Stenosarchaea group</taxon>
        <taxon>Halobacteria</taxon>
        <taxon>Halobacteriales</taxon>
        <taxon>Haloferacaceae</taxon>
    </lineage>
</organism>
<dbReference type="InterPro" id="IPR036286">
    <property type="entry name" value="LexA/Signal_pep-like_sf"/>
</dbReference>
<evidence type="ECO:0000313" key="8">
    <source>
        <dbReference type="Proteomes" id="UP001597139"/>
    </source>
</evidence>
<dbReference type="EMBL" id="JBHUCZ010000017">
    <property type="protein sequence ID" value="MFD1568745.1"/>
    <property type="molecule type" value="Genomic_DNA"/>
</dbReference>
<dbReference type="PANTHER" id="PTHR10806">
    <property type="entry name" value="SIGNAL PEPTIDASE COMPLEX CATALYTIC SUBUNIT SEC11"/>
    <property type="match status" value="1"/>
</dbReference>
<reference evidence="7 8" key="1">
    <citation type="journal article" date="2019" name="Int. J. Syst. Evol. Microbiol.">
        <title>The Global Catalogue of Microorganisms (GCM) 10K type strain sequencing project: providing services to taxonomists for standard genome sequencing and annotation.</title>
        <authorList>
            <consortium name="The Broad Institute Genomics Platform"/>
            <consortium name="The Broad Institute Genome Sequencing Center for Infectious Disease"/>
            <person name="Wu L."/>
            <person name="Ma J."/>
        </authorList>
    </citation>
    <scope>NUCLEOTIDE SEQUENCE [LARGE SCALE GENOMIC DNA]</scope>
    <source>
        <strain evidence="7 8">CGMCC 1.12859</strain>
    </source>
</reference>
<comment type="caution">
    <text evidence="7">The sequence shown here is derived from an EMBL/GenBank/DDBJ whole genome shotgun (WGS) entry which is preliminary data.</text>
</comment>
<dbReference type="AlphaFoldDB" id="A0ABD6BVM2"/>
<dbReference type="Proteomes" id="UP001597139">
    <property type="component" value="Unassembled WGS sequence"/>
</dbReference>
<comment type="subcellular location">
    <subcellularLocation>
        <location evidence="1">Membrane</location>
    </subcellularLocation>
</comment>
<dbReference type="GO" id="GO:0016020">
    <property type="term" value="C:membrane"/>
    <property type="evidence" value="ECO:0007669"/>
    <property type="project" value="UniProtKB-SubCell"/>
</dbReference>
<name>A0ABD6BVM2_9EURY</name>
<keyword evidence="4 6" id="KW-0472">Membrane</keyword>
<evidence type="ECO:0000256" key="6">
    <source>
        <dbReference type="SAM" id="Phobius"/>
    </source>
</evidence>
<feature type="region of interest" description="Disordered" evidence="5">
    <location>
        <begin position="246"/>
        <end position="291"/>
    </location>
</feature>
<dbReference type="InterPro" id="IPR019533">
    <property type="entry name" value="Peptidase_S26"/>
</dbReference>
<evidence type="ECO:0000313" key="7">
    <source>
        <dbReference type="EMBL" id="MFD1568745.1"/>
    </source>
</evidence>
<evidence type="ECO:0000256" key="2">
    <source>
        <dbReference type="ARBA" id="ARBA00022692"/>
    </source>
</evidence>
<feature type="compositionally biased region" description="Low complexity" evidence="5">
    <location>
        <begin position="249"/>
        <end position="291"/>
    </location>
</feature>
<keyword evidence="3 6" id="KW-1133">Transmembrane helix</keyword>
<proteinExistence type="predicted"/>
<evidence type="ECO:0000256" key="1">
    <source>
        <dbReference type="ARBA" id="ARBA00004370"/>
    </source>
</evidence>
<gene>
    <name evidence="7" type="ORF">ACFSAU_14715</name>
</gene>